<evidence type="ECO:0000256" key="1">
    <source>
        <dbReference type="SAM" id="MobiDB-lite"/>
    </source>
</evidence>
<proteinExistence type="predicted"/>
<dbReference type="InterPro" id="IPR018843">
    <property type="entry name" value="Utp8_b-prop"/>
</dbReference>
<organism evidence="3 4">
    <name type="scientific">Venturia inaequalis</name>
    <name type="common">Apple scab fungus</name>
    <dbReference type="NCBI Taxonomy" id="5025"/>
    <lineage>
        <taxon>Eukaryota</taxon>
        <taxon>Fungi</taxon>
        <taxon>Dikarya</taxon>
        <taxon>Ascomycota</taxon>
        <taxon>Pezizomycotina</taxon>
        <taxon>Dothideomycetes</taxon>
        <taxon>Pleosporomycetidae</taxon>
        <taxon>Venturiales</taxon>
        <taxon>Venturiaceae</taxon>
        <taxon>Venturia</taxon>
    </lineage>
</organism>
<dbReference type="Pfam" id="PF10395">
    <property type="entry name" value="Utp8_b_propeller"/>
    <property type="match status" value="1"/>
</dbReference>
<protein>
    <recommendedName>
        <fullName evidence="2">Utp8 beta-propeller domain-containing protein</fullName>
    </recommendedName>
</protein>
<dbReference type="Proteomes" id="UP000490939">
    <property type="component" value="Unassembled WGS sequence"/>
</dbReference>
<keyword evidence="4" id="KW-1185">Reference proteome</keyword>
<feature type="region of interest" description="Disordered" evidence="1">
    <location>
        <begin position="702"/>
        <end position="725"/>
    </location>
</feature>
<gene>
    <name evidence="3" type="ORF">EG327_001309</name>
</gene>
<dbReference type="AlphaFoldDB" id="A0A8H3VM76"/>
<evidence type="ECO:0000313" key="3">
    <source>
        <dbReference type="EMBL" id="KAE9990510.1"/>
    </source>
</evidence>
<evidence type="ECO:0000259" key="2">
    <source>
        <dbReference type="Pfam" id="PF10395"/>
    </source>
</evidence>
<evidence type="ECO:0000313" key="4">
    <source>
        <dbReference type="Proteomes" id="UP000490939"/>
    </source>
</evidence>
<accession>A0A8H3VM76</accession>
<name>A0A8H3VM76_VENIN</name>
<feature type="domain" description="Utp8 beta-propeller" evidence="2">
    <location>
        <begin position="33"/>
        <end position="404"/>
    </location>
</feature>
<sequence length="1142" mass="125495">MANGASIDAVYTIANISRPIDQVNGRVLASTVHSLSNSKKRKRSHVAVSVDGEGVNIYSVKSRRVLSSYPVPPHTYFVTRPCSLQQEASKDRPACRFTYSATKTSSTDSKTHVLCLEEQVHQADPANPKRNEQTLPGTTSVVWIDTLPAYNIAQSLSANHDVLVLQEKGQLTSFSERLEEKLWTSDLGSIAFSADDSTSGPQNDFKVQHAELVDLETAKQGLLKGREDVLAALSIPGVVPDLHTQSELLVVITKDAAGSKIHIFALRSRTSSHSTGQRAQPQHLLTWGLPAVTGSDGTVSYSLNAGSGILYQLDNGKILTYDLSGISPRIANSLNTEQNVQSIVPLSSALLLASSLQNYTIYDIKYGSIQATAPISEPTQAETLSKKRRVSGSKAKPSSAHLIGYYAKSGIAAVLSGQNLIAVQAGGRSNNSKRRRLADPLLIDSIGKAVGSSLEYQRFSKFDLPAVLGKCLKDNATNPNQHQKFSRETITTLDELVAKDDIRAFESLFAAEVKVKTNLDNISHKREKQIAKHGEDDLEWIFPTDKKLPLFREKAMYALSRVFSWNPTTNGLSSSDKVHSKTPAVTIKFLPPNLFQWLAITGQFTADLIQQALQAISPHENSVARGDVVFALANFDPSLAHLHTLLTYYPRLEIEEVVNAIKLIILSLDDATLPQPEPVISITNGDLSNGYKPINALTNGDHRLTNGDVPMTNGDESKSDEAESEDALADAAMEDVEDELERVIDTLEKPIRGDSLRQAITKLDSFSPNIITSTLREQLSHHEIVFFIHILRIELADGGWTTRYLDDGPDDNDESDEFWDRAIGVIAKALSCAVDALGMSGWLLSSAADPMDAVDKLLDSLRAEISATLEGVHEATFLTGVLSEFMRYQNKRINAGYKPFSVVPNAGRRNANKEGRVWRHEAGEDKVLPVGLKVLPKSVEGVVKIGGKMERRITKREEGIKRSKMYTLLYYFDILSASISSCKKSFSVVKMSGNNRHAQTRDDEDKFAGELVPYLFQEITFTEEISRAVTPALGKVVNLADIVKAANEEDKMNHEIFGRYIACKVMDASFVINNAGPKRTVKDLIARLLNTFEEHEFEMAKPTWWDAMLKTLNSFKLLEDDAVVEAVNAGKGVSGAYSALYE</sequence>
<reference evidence="3 4" key="1">
    <citation type="submission" date="2019-07" db="EMBL/GenBank/DDBJ databases">
        <title>Venturia inaequalis Genome Resource.</title>
        <authorList>
            <person name="Lichtner F.J."/>
        </authorList>
    </citation>
    <scope>NUCLEOTIDE SEQUENCE [LARGE SCALE GENOMIC DNA]</scope>
    <source>
        <strain evidence="3 4">DMI_063113</strain>
    </source>
</reference>
<comment type="caution">
    <text evidence="3">The sequence shown here is derived from an EMBL/GenBank/DDBJ whole genome shotgun (WGS) entry which is preliminary data.</text>
</comment>
<dbReference type="EMBL" id="WNWR01000134">
    <property type="protein sequence ID" value="KAE9990510.1"/>
    <property type="molecule type" value="Genomic_DNA"/>
</dbReference>